<protein>
    <submittedName>
        <fullName evidence="4">TIGR04388 family protein</fullName>
    </submittedName>
</protein>
<keyword evidence="1" id="KW-0175">Coiled coil</keyword>
<keyword evidence="3" id="KW-0472">Membrane</keyword>
<name>A0A5F1ZBY7_9LEPT</name>
<keyword evidence="3" id="KW-1133">Transmembrane helix</keyword>
<comment type="caution">
    <text evidence="4">The sequence shown here is derived from an EMBL/GenBank/DDBJ whole genome shotgun (WGS) entry which is preliminary data.</text>
</comment>
<gene>
    <name evidence="4" type="ORF">EHQ30_10650</name>
</gene>
<evidence type="ECO:0000256" key="2">
    <source>
        <dbReference type="SAM" id="MobiDB-lite"/>
    </source>
</evidence>
<feature type="compositionally biased region" description="Pro residues" evidence="2">
    <location>
        <begin position="1563"/>
        <end position="1572"/>
    </location>
</feature>
<feature type="coiled-coil region" evidence="1">
    <location>
        <begin position="1797"/>
        <end position="1824"/>
    </location>
</feature>
<evidence type="ECO:0000313" key="4">
    <source>
        <dbReference type="EMBL" id="TGK97019.1"/>
    </source>
</evidence>
<keyword evidence="3" id="KW-0812">Transmembrane</keyword>
<feature type="transmembrane region" description="Helical" evidence="3">
    <location>
        <begin position="7"/>
        <end position="30"/>
    </location>
</feature>
<feature type="region of interest" description="Disordered" evidence="2">
    <location>
        <begin position="1559"/>
        <end position="1599"/>
    </location>
</feature>
<evidence type="ECO:0000256" key="3">
    <source>
        <dbReference type="SAM" id="Phobius"/>
    </source>
</evidence>
<feature type="compositionally biased region" description="Basic and acidic residues" evidence="2">
    <location>
        <begin position="1580"/>
        <end position="1589"/>
    </location>
</feature>
<evidence type="ECO:0000256" key="1">
    <source>
        <dbReference type="SAM" id="Coils"/>
    </source>
</evidence>
<dbReference type="NCBIfam" id="TIGR04388">
    <property type="entry name" value="Lepto_longest"/>
    <property type="match status" value="1"/>
</dbReference>
<dbReference type="OrthoDB" id="345532at2"/>
<sequence length="2115" mass="234060">MLFHSGLIRFFVLVVTSVLLVSIFVCSLFGQSLSETWNVPSYRPSDYSEFYGNVYFSNSMEEWDTRVEEVLSASMSQWLENADRMVEQLLSEENGEDAFISNTGYLDERMRSLYSEVSVLFSEWERTLTDDYFDHRNAFLHKLETGKVDALYFQRIGQEALYKEYTEEERALIENRNRILESSKEWEYEWNETKQEGLDSFASSLADLQTDYDDYVRSLQETDLRFSENLNAINLYKETIRTALREIVLELKVGLDSSCTVTSGCQYKNFDGSYNEAGKIFSKFIGELSDELNHEEVDPDSILTSISSKIRNFLSEESNKAFAEHTFHQGRIYTYQTGFQINLGQSKSSFDLGAAEWRIRNQTYYDVTSDMRYENWLYGGTGEIGRFSMVYDAEMQGIFQSIHHGDYGRLTSIINSKLGGGRSVQSLISANLYTDAFHFINNDQFGDFYVPFDEAHHTQGNLMLDGQSKYGYWIADRYITILTPGRHSFQMGAIGYSLLYEMFDENSLKTSLYWKENSSQLGGQYNHFQNTLLPAVSHWESKVKEYASSYEDWKENRQNLLEEAALKLESNRQELERSKEEWLSRLEEEKRDGVKSWVGLYGAEDPKEINSPSITPWTPNQNLKEMDRTTLTKYLSLSSVLDLSSGVQVGGVSFMEELQRTIAGVSQYASVIQTNSDLEEFQRSEQKKLIYQMTYGINWESLGGRSLTKEEQILLGNYDTSLLSQEELSRFGSCYEDPNVSSCKSLLKKEFEASLNSDTGVLTLRKEIHNGLLNDKNKDGEYNPGKTEEVRHIQLSSLEKVHLPMGKDLFSVWTEEDWNSLNQSKSKVIDSFLTNALTKDKKSIGLNVNSIHERDNRNQELFLARKEAQEKTDSLIQELALAYFTGGAAGMRASLKGKVESTINGELAKAWITATGGSASDIQMATMAIDFMRGRMTMDKIKSTKTFVGLDNPLEILNPLEQLKLTGQVTKAGLQHTKTALISSMDFLNNATGGVFGAVMNTFVMLPTTIIGNAIFGKNEMDRMLAQKNAQANRIKEIKANEVSIAKSAASQAIARATGLPIEVVSAGVGDFASSRDAKKARRAIEKNPITNALTNVYGVAGGITKSALMAVGFTESELQHTLLQANQMGSSTSLNQSSAELASLGLVEKSFTMSATGTSFQSQLLNIKDKDRVIEELGKRALADKIAATLGIDPKIAKGFLDKGYSDYKTRESDKKAQSKAIEQTAITAASVLITMGASSALTAADAAAKGTVATTNAAATTATAATTTTSSLVSTVGSTLRSIGQSVSGFFGVTTNARNAIQIGEAIANATVQGVAGSKNGMEGVLAGIGNGLLGGVMKSNLLKGFKDGYLGGMTPGLGLTYSPDHGWGGMIGIGNTTSNVNVTFSRKGNTTVQGSYSLGKSGYQIAGDLTTNGAANLGLNYNPTGEGTRRDWNFSLMYDLAGTGLSASVGYTDPVSTLGLRSTLGHEGLSTSAELTGVNIATNGPNGFQLDEMNFAEQNINSAQDKTQDDQNPRPDDLSQAADGDLLRDLANAGTVLAGLLTGGAAIATGLFGGNSNPSNPGPSAPMPPSAEAVVSEGDRKRKEEERGEPEELDVYRSEKDEEVFLSYLSTEDKTAYMSLKKTMYELQSKSLVTDNSEKVKITAEQNANISAFDKALKEYALFIEKKTVQREKNQFGEIVFTQKQIAAFLASNQPIILNGEAFRKEIINGVESFVREKKGELQALTFREDGKIRETMFTIKEGIFGNKSYTNPKTKLFDAAGKPIDRELGYDTNLGRFKEPTTYTFDKLNDTFVKKITENYEALAAKADKAFEDYNQLTDAEKKKIKPTPENGDRIRKTIKEAFKIYDISTLDGLTGEEKQAKIDSMYKGLTKPSTHLQGGNDLGLKLQMSAIVEYLRNKYPNGEGFEFSPSRDLKGNDLKAFESRFKEIKKFLFDSKTSAELGNKFGDEICKVFSNYGMGVMNGHFQGSFAQYMETTLKMGDVDFSKGVPIVAQNRIIEGRYFWDPPSKMEHPVSDSELNAKLKNAYDAGRVGVGSVVQIDLDTSGDGKHNHFTLGIVYRKENGDLSIKINDHAVKDRLDGKDWLDVNNGEVNEHKKMNVLRLITTDVKEK</sequence>
<reference evidence="4" key="1">
    <citation type="journal article" date="2019" name="PLoS Negl. Trop. Dis.">
        <title>Revisiting the worldwide diversity of Leptospira species in the environment.</title>
        <authorList>
            <person name="Vincent A.T."/>
            <person name="Schiettekatte O."/>
            <person name="Bourhy P."/>
            <person name="Veyrier F.J."/>
            <person name="Picardeau M."/>
        </authorList>
    </citation>
    <scope>NUCLEOTIDE SEQUENCE [LARGE SCALE GENOMIC DNA]</scope>
    <source>
        <strain evidence="4">201800277</strain>
    </source>
</reference>
<dbReference type="Proteomes" id="UP000297891">
    <property type="component" value="Unassembled WGS sequence"/>
</dbReference>
<accession>A0A5F1ZBY7</accession>
<dbReference type="InterPro" id="IPR030885">
    <property type="entry name" value="Lepto_longest"/>
</dbReference>
<feature type="coiled-coil region" evidence="1">
    <location>
        <begin position="543"/>
        <end position="592"/>
    </location>
</feature>
<dbReference type="RefSeq" id="WP_135676842.1">
    <property type="nucleotide sequence ID" value="NZ_RQFP01000001.1"/>
</dbReference>
<evidence type="ECO:0000313" key="5">
    <source>
        <dbReference type="Proteomes" id="UP000297891"/>
    </source>
</evidence>
<proteinExistence type="predicted"/>
<keyword evidence="5" id="KW-1185">Reference proteome</keyword>
<dbReference type="EMBL" id="RQFP01000001">
    <property type="protein sequence ID" value="TGK97019.1"/>
    <property type="molecule type" value="Genomic_DNA"/>
</dbReference>
<organism evidence="4 5">
    <name type="scientific">Leptospira brenneri</name>
    <dbReference type="NCBI Taxonomy" id="2023182"/>
    <lineage>
        <taxon>Bacteria</taxon>
        <taxon>Pseudomonadati</taxon>
        <taxon>Spirochaetota</taxon>
        <taxon>Spirochaetia</taxon>
        <taxon>Leptospirales</taxon>
        <taxon>Leptospiraceae</taxon>
        <taxon>Leptospira</taxon>
    </lineage>
</organism>